<sequence>MNKKILYATLWGLLTVAFWSCSDWTEVESKDYFEYPAKDYYASLRDYKKTDHQVAFGWFGNWTGRGASMVNSLMGMPDSVDFVSVWGNWHTLDEHRIADKKQVKEKKGTRALICFIIQDIGAQITPVEYKDNPNEYWGFDPKNTAADNAQNLAAIEKYALALCDTIIKYDYDGFDIDYEPHFGHLGNMSGNPAYMLHFIKTLSRHMGPKSGTNRLLVIDGEPQSIVPESGPYFDYFIVQAYNATSDSNLDGRLASTINNFKGILTPEEVAKKYIVTENFESYASTGGVGYTDRYGNKMQSLAGMAYWTPIVNGKPVRKGGVGTYHMEYDYPTTPVEYKYLREAIRIMNPAVN</sequence>
<dbReference type="Pfam" id="PF16141">
    <property type="entry name" value="GH18_BT1044-like"/>
    <property type="match status" value="1"/>
</dbReference>
<gene>
    <name evidence="2" type="primary">endOF2</name>
    <name evidence="1" type="ORF">EII33_01250</name>
    <name evidence="2" type="ORF">NCTC7812_00663</name>
</gene>
<evidence type="ECO:0000313" key="3">
    <source>
        <dbReference type="Proteomes" id="UP000279562"/>
    </source>
</evidence>
<keyword evidence="2" id="KW-0378">Hydrolase</keyword>
<evidence type="ECO:0000313" key="1">
    <source>
        <dbReference type="EMBL" id="RRD93056.1"/>
    </source>
</evidence>
<keyword evidence="3" id="KW-1185">Reference proteome</keyword>
<dbReference type="EMBL" id="RQYF01000003">
    <property type="protein sequence ID" value="RRD93056.1"/>
    <property type="molecule type" value="Genomic_DNA"/>
</dbReference>
<name>A0A3P2AEC6_9BACE</name>
<dbReference type="Gene3D" id="3.20.20.80">
    <property type="entry name" value="Glycosidases"/>
    <property type="match status" value="1"/>
</dbReference>
<proteinExistence type="predicted"/>
<dbReference type="InterPro" id="IPR001579">
    <property type="entry name" value="Glyco_hydro_18_chit_AS"/>
</dbReference>
<dbReference type="InterPro" id="IPR017853">
    <property type="entry name" value="GH"/>
</dbReference>
<evidence type="ECO:0000313" key="2">
    <source>
        <dbReference type="EMBL" id="VFB13142.1"/>
    </source>
</evidence>
<dbReference type="OrthoDB" id="7183084at2"/>
<dbReference type="EMBL" id="CAACYH010000004">
    <property type="protein sequence ID" value="VFB13142.1"/>
    <property type="molecule type" value="Genomic_DNA"/>
</dbReference>
<dbReference type="GO" id="GO:0033925">
    <property type="term" value="F:mannosyl-glycoprotein endo-beta-N-acetylglucosaminidase activity"/>
    <property type="evidence" value="ECO:0007669"/>
    <property type="project" value="UniProtKB-EC"/>
</dbReference>
<dbReference type="Proteomes" id="UP000279562">
    <property type="component" value="Unassembled WGS sequence"/>
</dbReference>
<evidence type="ECO:0000313" key="4">
    <source>
        <dbReference type="Proteomes" id="UP000396835"/>
    </source>
</evidence>
<accession>A0A3P2AEC6</accession>
<dbReference type="CDD" id="cd06542">
    <property type="entry name" value="GH18_EndoS-like"/>
    <property type="match status" value="1"/>
</dbReference>
<dbReference type="RefSeq" id="WP_125238178.1">
    <property type="nucleotide sequence ID" value="NZ_CAACYH010000004.1"/>
</dbReference>
<dbReference type="PROSITE" id="PS01095">
    <property type="entry name" value="GH18_1"/>
    <property type="match status" value="1"/>
</dbReference>
<dbReference type="SUPFAM" id="SSF51445">
    <property type="entry name" value="(Trans)glycosidases"/>
    <property type="match status" value="1"/>
</dbReference>
<protein>
    <submittedName>
        <fullName evidence="1">Endoglycosidase</fullName>
    </submittedName>
    <submittedName>
        <fullName evidence="2">Glycoside hydrolase</fullName>
        <ecNumber evidence="2">3.2.1.96</ecNumber>
    </submittedName>
</protein>
<dbReference type="Proteomes" id="UP000396835">
    <property type="component" value="Unassembled WGS sequence"/>
</dbReference>
<dbReference type="InterPro" id="IPR032320">
    <property type="entry name" value="GH18_BT1044-like"/>
</dbReference>
<reference evidence="1 3" key="1">
    <citation type="submission" date="2018-11" db="EMBL/GenBank/DDBJ databases">
        <title>Genomes From Bacteria Associated with the Canine Oral Cavity: a Test Case for Automated Genome-Based Taxonomic Assignment.</title>
        <authorList>
            <person name="Coil D.A."/>
            <person name="Jospin G."/>
            <person name="Darling A.E."/>
            <person name="Wallis C."/>
            <person name="Davis I.J."/>
            <person name="Harris S."/>
            <person name="Eisen J.A."/>
            <person name="Holcombe L.J."/>
            <person name="O'Flynn C."/>
        </authorList>
    </citation>
    <scope>NUCLEOTIDE SEQUENCE [LARGE SCALE GENOMIC DNA]</scope>
    <source>
        <strain evidence="1 3">OH1047_COT-310</strain>
    </source>
</reference>
<organism evidence="1 3">
    <name type="scientific">Prevotella heparinolytica</name>
    <dbReference type="NCBI Taxonomy" id="28113"/>
    <lineage>
        <taxon>Bacteria</taxon>
        <taxon>Pseudomonadati</taxon>
        <taxon>Bacteroidota</taxon>
        <taxon>Bacteroidia</taxon>
        <taxon>Bacteroidales</taxon>
        <taxon>Bacteroidaceae</taxon>
        <taxon>Bacteroides</taxon>
    </lineage>
</organism>
<dbReference type="AlphaFoldDB" id="A0A3P2AEC6"/>
<dbReference type="EC" id="3.2.1.96" evidence="2"/>
<dbReference type="GO" id="GO:0005975">
    <property type="term" value="P:carbohydrate metabolic process"/>
    <property type="evidence" value="ECO:0007669"/>
    <property type="project" value="InterPro"/>
</dbReference>
<keyword evidence="1" id="KW-0326">Glycosidase</keyword>
<reference evidence="2 4" key="2">
    <citation type="submission" date="2019-02" db="EMBL/GenBank/DDBJ databases">
        <authorList>
            <consortium name="Pathogen Informatics"/>
        </authorList>
    </citation>
    <scope>NUCLEOTIDE SEQUENCE [LARGE SCALE GENOMIC DNA]</scope>
    <source>
        <strain evidence="2 4">3012STDY7078512</strain>
    </source>
</reference>